<dbReference type="EMBL" id="NIOF01000001">
    <property type="protein sequence ID" value="OWQ93660.1"/>
    <property type="molecule type" value="Genomic_DNA"/>
</dbReference>
<name>A0A246JM85_9BURK</name>
<proteinExistence type="predicted"/>
<accession>A0A246JM85</accession>
<reference evidence="1 2" key="1">
    <citation type="journal article" date="2008" name="Int. J. Syst. Evol. Microbiol.">
        <title>Description of Roseateles aquatilis sp. nov. and Roseateles terrae sp. nov., in the class Betaproteobacteria, and emended description of the genus Roseateles.</title>
        <authorList>
            <person name="Gomila M."/>
            <person name="Bowien B."/>
            <person name="Falsen E."/>
            <person name="Moore E.R."/>
            <person name="Lalucat J."/>
        </authorList>
    </citation>
    <scope>NUCLEOTIDE SEQUENCE [LARGE SCALE GENOMIC DNA]</scope>
    <source>
        <strain evidence="1 2">CCUG 48205</strain>
    </source>
</reference>
<keyword evidence="2" id="KW-1185">Reference proteome</keyword>
<organism evidence="1 2">
    <name type="scientific">Roseateles aquatilis</name>
    <dbReference type="NCBI Taxonomy" id="431061"/>
    <lineage>
        <taxon>Bacteria</taxon>
        <taxon>Pseudomonadati</taxon>
        <taxon>Pseudomonadota</taxon>
        <taxon>Betaproteobacteria</taxon>
        <taxon>Burkholderiales</taxon>
        <taxon>Sphaerotilaceae</taxon>
        <taxon>Roseateles</taxon>
    </lineage>
</organism>
<dbReference type="Proteomes" id="UP000197468">
    <property type="component" value="Unassembled WGS sequence"/>
</dbReference>
<gene>
    <name evidence="1" type="ORF">CDN99_04165</name>
</gene>
<protein>
    <submittedName>
        <fullName evidence="1">Uncharacterized protein</fullName>
    </submittedName>
</protein>
<dbReference type="AlphaFoldDB" id="A0A246JM85"/>
<dbReference type="RefSeq" id="WP_088382805.1">
    <property type="nucleotide sequence ID" value="NZ_NIOF01000001.1"/>
</dbReference>
<evidence type="ECO:0000313" key="2">
    <source>
        <dbReference type="Proteomes" id="UP000197468"/>
    </source>
</evidence>
<sequence>MEFLSTFDALMKLRRGRAFSAKDVGELTSLLEQPLDIPALFVRAPHWLVESLNSATDRSKQQLVFLEADDRSNPLLVIVMQTGSAQLRLVLHLNDAQVQHVLHHALACGLLTTLVCTEHAPLFTGVTTAVEGEAQVKLAGLLDSVKGVTGDLSRALRLAAEVTKPGDLPSVFNDTAVMDVVTALVAGDVDELSDDAVAGLTPGMQPTGNRAH</sequence>
<comment type="caution">
    <text evidence="1">The sequence shown here is derived from an EMBL/GenBank/DDBJ whole genome shotgun (WGS) entry which is preliminary data.</text>
</comment>
<evidence type="ECO:0000313" key="1">
    <source>
        <dbReference type="EMBL" id="OWQ93660.1"/>
    </source>
</evidence>